<evidence type="ECO:0000313" key="1">
    <source>
        <dbReference type="EMBL" id="KAJ4430082.1"/>
    </source>
</evidence>
<dbReference type="EMBL" id="JAJSOF020000033">
    <property type="protein sequence ID" value="KAJ4430082.1"/>
    <property type="molecule type" value="Genomic_DNA"/>
</dbReference>
<organism evidence="1 2">
    <name type="scientific">Periplaneta americana</name>
    <name type="common">American cockroach</name>
    <name type="synonym">Blatta americana</name>
    <dbReference type="NCBI Taxonomy" id="6978"/>
    <lineage>
        <taxon>Eukaryota</taxon>
        <taxon>Metazoa</taxon>
        <taxon>Ecdysozoa</taxon>
        <taxon>Arthropoda</taxon>
        <taxon>Hexapoda</taxon>
        <taxon>Insecta</taxon>
        <taxon>Pterygota</taxon>
        <taxon>Neoptera</taxon>
        <taxon>Polyneoptera</taxon>
        <taxon>Dictyoptera</taxon>
        <taxon>Blattodea</taxon>
        <taxon>Blattoidea</taxon>
        <taxon>Blattidae</taxon>
        <taxon>Blattinae</taxon>
        <taxon>Periplaneta</taxon>
    </lineage>
</organism>
<dbReference type="Proteomes" id="UP001148838">
    <property type="component" value="Unassembled WGS sequence"/>
</dbReference>
<evidence type="ECO:0000313" key="2">
    <source>
        <dbReference type="Proteomes" id="UP001148838"/>
    </source>
</evidence>
<protein>
    <submittedName>
        <fullName evidence="1">Uncharacterized protein</fullName>
    </submittedName>
</protein>
<keyword evidence="2" id="KW-1185">Reference proteome</keyword>
<gene>
    <name evidence="1" type="ORF">ANN_22291</name>
</gene>
<name>A0ABQ8S815_PERAM</name>
<accession>A0ABQ8S815</accession>
<comment type="caution">
    <text evidence="1">The sequence shown here is derived from an EMBL/GenBank/DDBJ whole genome shotgun (WGS) entry which is preliminary data.</text>
</comment>
<proteinExistence type="predicted"/>
<sequence>MVGLCEGANEPMGSLKARLIDWTLQLVHILLSTDVHIRTDHVRYTLRYLHCFSVVSCLHTSDSTLNGILFIASSNEIRTTVAMCNRSIRVRIRGVYKNGYRLSIAMFTSPVRHYGMKYSAMILSRILVGLAWNENTQDLLALKN</sequence>
<reference evidence="1 2" key="1">
    <citation type="journal article" date="2022" name="Allergy">
        <title>Genome assembly and annotation of Periplaneta americana reveal a comprehensive cockroach allergen profile.</title>
        <authorList>
            <person name="Wang L."/>
            <person name="Xiong Q."/>
            <person name="Saelim N."/>
            <person name="Wang L."/>
            <person name="Nong W."/>
            <person name="Wan A.T."/>
            <person name="Shi M."/>
            <person name="Liu X."/>
            <person name="Cao Q."/>
            <person name="Hui J.H.L."/>
            <person name="Sookrung N."/>
            <person name="Leung T.F."/>
            <person name="Tungtrongchitr A."/>
            <person name="Tsui S.K.W."/>
        </authorList>
    </citation>
    <scope>NUCLEOTIDE SEQUENCE [LARGE SCALE GENOMIC DNA]</scope>
    <source>
        <strain evidence="1">PWHHKU_190912</strain>
    </source>
</reference>